<dbReference type="Gene3D" id="3.40.50.1820">
    <property type="entry name" value="alpha/beta hydrolase"/>
    <property type="match status" value="1"/>
</dbReference>
<feature type="domain" description="AB hydrolase-1" evidence="1">
    <location>
        <begin position="34"/>
        <end position="246"/>
    </location>
</feature>
<proteinExistence type="predicted"/>
<dbReference type="EMBL" id="BAAANF010000006">
    <property type="protein sequence ID" value="GAA1677062.1"/>
    <property type="molecule type" value="Genomic_DNA"/>
</dbReference>
<evidence type="ECO:0000313" key="3">
    <source>
        <dbReference type="Proteomes" id="UP001500280"/>
    </source>
</evidence>
<reference evidence="2 3" key="1">
    <citation type="journal article" date="2019" name="Int. J. Syst. Evol. Microbiol.">
        <title>The Global Catalogue of Microorganisms (GCM) 10K type strain sequencing project: providing services to taxonomists for standard genome sequencing and annotation.</title>
        <authorList>
            <consortium name="The Broad Institute Genomics Platform"/>
            <consortium name="The Broad Institute Genome Sequencing Center for Infectious Disease"/>
            <person name="Wu L."/>
            <person name="Ma J."/>
        </authorList>
    </citation>
    <scope>NUCLEOTIDE SEQUENCE [LARGE SCALE GENOMIC DNA]</scope>
    <source>
        <strain evidence="2 3">JCM 14307</strain>
    </source>
</reference>
<name>A0ABN2GUI1_9ACTN</name>
<dbReference type="PANTHER" id="PTHR37017">
    <property type="entry name" value="AB HYDROLASE-1 DOMAIN-CONTAINING PROTEIN-RELATED"/>
    <property type="match status" value="1"/>
</dbReference>
<evidence type="ECO:0000259" key="1">
    <source>
        <dbReference type="Pfam" id="PF12697"/>
    </source>
</evidence>
<comment type="caution">
    <text evidence="2">The sequence shown here is derived from an EMBL/GenBank/DDBJ whole genome shotgun (WGS) entry which is preliminary data.</text>
</comment>
<dbReference type="RefSeq" id="WP_344148721.1">
    <property type="nucleotide sequence ID" value="NZ_BAAANF010000006.1"/>
</dbReference>
<accession>A0ABN2GUI1</accession>
<dbReference type="InterPro" id="IPR052897">
    <property type="entry name" value="Sec-Metab_Biosynth_Hydrolase"/>
</dbReference>
<dbReference type="InterPro" id="IPR029058">
    <property type="entry name" value="AB_hydrolase_fold"/>
</dbReference>
<gene>
    <name evidence="2" type="ORF">GCM10009745_20520</name>
</gene>
<dbReference type="SUPFAM" id="SSF53474">
    <property type="entry name" value="alpha/beta-Hydrolases"/>
    <property type="match status" value="1"/>
</dbReference>
<sequence length="254" mass="26717">MNLNVLTAPASLLAVPVRRYRFEADGSVKRMTDVILLHGAWHQPAHFDELAGLLRSRGLSVEIPDLYELTLDESTALVDELVAASEQPPLVVGHSFGGVVAGTIRGAKGQIFLAGWLLDAGESPGQLLAEVAAETGAPPKGLAMAPDDNGRLALDPADARVNLYGDVDDATAARAIALLRPEPPAIFGAAPSSVTWRDTPTIYIAGSEDQAVPAALTKRFAGRCTTSETWPTSHSPYLSQATEVADLITSSSGR</sequence>
<keyword evidence="2" id="KW-0378">Hydrolase</keyword>
<dbReference type="Pfam" id="PF12697">
    <property type="entry name" value="Abhydrolase_6"/>
    <property type="match status" value="1"/>
</dbReference>
<dbReference type="InterPro" id="IPR000073">
    <property type="entry name" value="AB_hydrolase_1"/>
</dbReference>
<keyword evidence="3" id="KW-1185">Reference proteome</keyword>
<protein>
    <submittedName>
        <fullName evidence="2">Alpha/beta hydrolase</fullName>
    </submittedName>
</protein>
<dbReference type="Proteomes" id="UP001500280">
    <property type="component" value="Unassembled WGS sequence"/>
</dbReference>
<dbReference type="PANTHER" id="PTHR37017:SF11">
    <property type="entry name" value="ESTERASE_LIPASE_THIOESTERASE DOMAIN-CONTAINING PROTEIN"/>
    <property type="match status" value="1"/>
</dbReference>
<evidence type="ECO:0000313" key="2">
    <source>
        <dbReference type="EMBL" id="GAA1677062.1"/>
    </source>
</evidence>
<dbReference type="GO" id="GO:0016787">
    <property type="term" value="F:hydrolase activity"/>
    <property type="evidence" value="ECO:0007669"/>
    <property type="project" value="UniProtKB-KW"/>
</dbReference>
<organism evidence="2 3">
    <name type="scientific">Kribbella yunnanensis</name>
    <dbReference type="NCBI Taxonomy" id="190194"/>
    <lineage>
        <taxon>Bacteria</taxon>
        <taxon>Bacillati</taxon>
        <taxon>Actinomycetota</taxon>
        <taxon>Actinomycetes</taxon>
        <taxon>Propionibacteriales</taxon>
        <taxon>Kribbellaceae</taxon>
        <taxon>Kribbella</taxon>
    </lineage>
</organism>